<dbReference type="GO" id="GO:0002949">
    <property type="term" value="P:tRNA threonylcarbamoyladenosine modification"/>
    <property type="evidence" value="ECO:0007669"/>
    <property type="project" value="InterPro"/>
</dbReference>
<dbReference type="PANTHER" id="PTHR11735:SF11">
    <property type="entry name" value="TRNA THREONYLCARBAMOYLADENOSINE BIOSYNTHESIS PROTEIN TSAB"/>
    <property type="match status" value="1"/>
</dbReference>
<reference evidence="5 6" key="1">
    <citation type="submission" date="2018-12" db="EMBL/GenBank/DDBJ databases">
        <authorList>
            <person name="Chong R.A."/>
        </authorList>
    </citation>
    <scope>NUCLEOTIDE SEQUENCE [LARGE SCALE GENOMIC DNA]</scope>
    <source>
        <strain evidence="5 6">Mga</strain>
    </source>
</reference>
<dbReference type="EMBL" id="CP034867">
    <property type="protein sequence ID" value="QCI22770.1"/>
    <property type="molecule type" value="Genomic_DNA"/>
</dbReference>
<keyword evidence="5" id="KW-0808">Transferase</keyword>
<accession>A0A4D6YAI6</accession>
<evidence type="ECO:0000259" key="4">
    <source>
        <dbReference type="Pfam" id="PF00814"/>
    </source>
</evidence>
<dbReference type="CDD" id="cd24032">
    <property type="entry name" value="ASKHA_NBD_TsaB"/>
    <property type="match status" value="1"/>
</dbReference>
<dbReference type="NCBIfam" id="TIGR03725">
    <property type="entry name" value="T6A_YeaZ"/>
    <property type="match status" value="1"/>
</dbReference>
<evidence type="ECO:0000256" key="1">
    <source>
        <dbReference type="ARBA" id="ARBA00010493"/>
    </source>
</evidence>
<comment type="similarity">
    <text evidence="1">Belongs to the KAE1 / TsaD family. TsaB subfamily.</text>
</comment>
<dbReference type="RefSeq" id="WP_158354924.1">
    <property type="nucleotide sequence ID" value="NZ_CP034867.1"/>
</dbReference>
<evidence type="ECO:0000256" key="3">
    <source>
        <dbReference type="ARBA" id="ARBA00032446"/>
    </source>
</evidence>
<dbReference type="AlphaFoldDB" id="A0A4D6YAI6"/>
<evidence type="ECO:0000313" key="5">
    <source>
        <dbReference type="EMBL" id="QCI22770.1"/>
    </source>
</evidence>
<dbReference type="PANTHER" id="PTHR11735">
    <property type="entry name" value="TRNA N6-ADENOSINE THREONYLCARBAMOYLTRANSFERASE"/>
    <property type="match status" value="1"/>
</dbReference>
<dbReference type="SUPFAM" id="SSF53067">
    <property type="entry name" value="Actin-like ATPase domain"/>
    <property type="match status" value="2"/>
</dbReference>
<dbReference type="GO" id="GO:0005829">
    <property type="term" value="C:cytosol"/>
    <property type="evidence" value="ECO:0007669"/>
    <property type="project" value="TreeGrafter"/>
</dbReference>
<dbReference type="Proteomes" id="UP000298716">
    <property type="component" value="Chromosome"/>
</dbReference>
<dbReference type="InterPro" id="IPR000905">
    <property type="entry name" value="Gcp-like_dom"/>
</dbReference>
<proteinExistence type="inferred from homology"/>
<reference evidence="5 6" key="2">
    <citation type="submission" date="2019-05" db="EMBL/GenBank/DDBJ databases">
        <title>Genome evolution of the obligate endosymbiont Buchnera aphidicola.</title>
        <authorList>
            <person name="Moran N.A."/>
        </authorList>
    </citation>
    <scope>NUCLEOTIDE SEQUENCE [LARGE SCALE GENOMIC DNA]</scope>
    <source>
        <strain evidence="5 6">Mga</strain>
    </source>
</reference>
<gene>
    <name evidence="5" type="primary">tsaB</name>
    <name evidence="5" type="ORF">D9V72_01645</name>
</gene>
<dbReference type="Pfam" id="PF00814">
    <property type="entry name" value="TsaD"/>
    <property type="match status" value="1"/>
</dbReference>
<dbReference type="OrthoDB" id="9809995at2"/>
<dbReference type="Gene3D" id="3.30.420.40">
    <property type="match status" value="2"/>
</dbReference>
<organism evidence="5 6">
    <name type="scientific">Buchnera aphidicola</name>
    <name type="common">Macrosiphum gaurae</name>
    <dbReference type="NCBI Taxonomy" id="2315801"/>
    <lineage>
        <taxon>Bacteria</taxon>
        <taxon>Pseudomonadati</taxon>
        <taxon>Pseudomonadota</taxon>
        <taxon>Gammaproteobacteria</taxon>
        <taxon>Enterobacterales</taxon>
        <taxon>Erwiniaceae</taxon>
        <taxon>Buchnera</taxon>
    </lineage>
</organism>
<feature type="domain" description="Gcp-like" evidence="4">
    <location>
        <begin position="30"/>
        <end position="136"/>
    </location>
</feature>
<sequence>MSNIILAIDSSIDCCSVAIYKNKYIYSLSEKCEKKHTKQILPIIQKILFQTQTEFKELDYVCFSKGPGNFTSIRIAASVAQSLSLSLNIPIISISTLAIMAEKAWRKYQKKQIIVAINAKKKEIYWAKYIRNKESIWIGEHTECLMEKKLIIHEINNLKDEWTLVGNAFQLIKFENILYINKTKIFFPNAKDIIPFALLRIKNKKLFFSKENSVNYLYNKF</sequence>
<evidence type="ECO:0000313" key="6">
    <source>
        <dbReference type="Proteomes" id="UP000298716"/>
    </source>
</evidence>
<evidence type="ECO:0000256" key="2">
    <source>
        <dbReference type="ARBA" id="ARBA00019012"/>
    </source>
</evidence>
<dbReference type="InterPro" id="IPR022496">
    <property type="entry name" value="T6A_TsaB"/>
</dbReference>
<dbReference type="InterPro" id="IPR043129">
    <property type="entry name" value="ATPase_NBD"/>
</dbReference>
<protein>
    <recommendedName>
        <fullName evidence="2">tRNA threonylcarbamoyladenosine biosynthesis protein TsaB</fullName>
    </recommendedName>
    <alternativeName>
        <fullName evidence="3">t(6)A37 threonylcarbamoyladenosine biosynthesis protein TsaB</fullName>
    </alternativeName>
</protein>
<dbReference type="GO" id="GO:0016740">
    <property type="term" value="F:transferase activity"/>
    <property type="evidence" value="ECO:0007669"/>
    <property type="project" value="UniProtKB-KW"/>
</dbReference>
<name>A0A4D6YAI6_9GAMM</name>